<evidence type="ECO:0000256" key="5">
    <source>
        <dbReference type="SAM" id="MobiDB-lite"/>
    </source>
</evidence>
<keyword evidence="3" id="KW-0862">Zinc</keyword>
<comment type="caution">
    <text evidence="7">The sequence shown here is derived from an EMBL/GenBank/DDBJ whole genome shotgun (WGS) entry which is preliminary data.</text>
</comment>
<dbReference type="PROSITE" id="PS50016">
    <property type="entry name" value="ZF_PHD_2"/>
    <property type="match status" value="1"/>
</dbReference>
<dbReference type="EMBL" id="JBBPEH010000008">
    <property type="protein sequence ID" value="KAK7534979.1"/>
    <property type="molecule type" value="Genomic_DNA"/>
</dbReference>
<feature type="compositionally biased region" description="Basic and acidic residues" evidence="5">
    <location>
        <begin position="610"/>
        <end position="624"/>
    </location>
</feature>
<feature type="domain" description="PHD-type" evidence="6">
    <location>
        <begin position="715"/>
        <end position="766"/>
    </location>
</feature>
<feature type="region of interest" description="Disordered" evidence="5">
    <location>
        <begin position="404"/>
        <end position="569"/>
    </location>
</feature>
<feature type="region of interest" description="Disordered" evidence="5">
    <location>
        <begin position="112"/>
        <end position="227"/>
    </location>
</feature>
<name>A0ABR1LJS6_9PEZI</name>
<evidence type="ECO:0000313" key="7">
    <source>
        <dbReference type="EMBL" id="KAK7534979.1"/>
    </source>
</evidence>
<dbReference type="Proteomes" id="UP001360953">
    <property type="component" value="Unassembled WGS sequence"/>
</dbReference>
<evidence type="ECO:0000256" key="2">
    <source>
        <dbReference type="ARBA" id="ARBA00022771"/>
    </source>
</evidence>
<proteinExistence type="predicted"/>
<reference evidence="7 8" key="1">
    <citation type="submission" date="2024-04" db="EMBL/GenBank/DDBJ databases">
        <title>Phyllosticta paracitricarpa is synonymous to the EU quarantine fungus P. citricarpa based on phylogenomic analyses.</title>
        <authorList>
            <consortium name="Lawrence Berkeley National Laboratory"/>
            <person name="Van ingen-buijs V.A."/>
            <person name="Van westerhoven A.C."/>
            <person name="Haridas S."/>
            <person name="Skiadas P."/>
            <person name="Martin F."/>
            <person name="Groenewald J.Z."/>
            <person name="Crous P.W."/>
            <person name="Seidl M.F."/>
        </authorList>
    </citation>
    <scope>NUCLEOTIDE SEQUENCE [LARGE SCALE GENOMIC DNA]</scope>
    <source>
        <strain evidence="7 8">CPC 17464</strain>
    </source>
</reference>
<evidence type="ECO:0000256" key="1">
    <source>
        <dbReference type="ARBA" id="ARBA00022723"/>
    </source>
</evidence>
<dbReference type="Gene3D" id="3.30.40.10">
    <property type="entry name" value="Zinc/RING finger domain, C3HC4 (zinc finger)"/>
    <property type="match status" value="1"/>
</dbReference>
<dbReference type="InterPro" id="IPR019786">
    <property type="entry name" value="Zinc_finger_PHD-type_CS"/>
</dbReference>
<keyword evidence="8" id="KW-1185">Reference proteome</keyword>
<evidence type="ECO:0000313" key="8">
    <source>
        <dbReference type="Proteomes" id="UP001360953"/>
    </source>
</evidence>
<feature type="compositionally biased region" description="Polar residues" evidence="5">
    <location>
        <begin position="553"/>
        <end position="569"/>
    </location>
</feature>
<evidence type="ECO:0000256" key="3">
    <source>
        <dbReference type="ARBA" id="ARBA00022833"/>
    </source>
</evidence>
<evidence type="ECO:0000256" key="4">
    <source>
        <dbReference type="PROSITE-ProRule" id="PRU00146"/>
    </source>
</evidence>
<feature type="region of interest" description="Disordered" evidence="5">
    <location>
        <begin position="594"/>
        <end position="629"/>
    </location>
</feature>
<gene>
    <name evidence="7" type="ORF">J3D65DRAFT_699185</name>
</gene>
<dbReference type="PROSITE" id="PS01359">
    <property type="entry name" value="ZF_PHD_1"/>
    <property type="match status" value="1"/>
</dbReference>
<organism evidence="7 8">
    <name type="scientific">Phyllosticta citribraziliensis</name>
    <dbReference type="NCBI Taxonomy" id="989973"/>
    <lineage>
        <taxon>Eukaryota</taxon>
        <taxon>Fungi</taxon>
        <taxon>Dikarya</taxon>
        <taxon>Ascomycota</taxon>
        <taxon>Pezizomycotina</taxon>
        <taxon>Dothideomycetes</taxon>
        <taxon>Dothideomycetes incertae sedis</taxon>
        <taxon>Botryosphaeriales</taxon>
        <taxon>Phyllostictaceae</taxon>
        <taxon>Phyllosticta</taxon>
    </lineage>
</organism>
<dbReference type="RefSeq" id="XP_066653704.1">
    <property type="nucleotide sequence ID" value="XM_066804062.1"/>
</dbReference>
<feature type="compositionally biased region" description="Polar residues" evidence="5">
    <location>
        <begin position="409"/>
        <end position="418"/>
    </location>
</feature>
<dbReference type="InterPro" id="IPR019787">
    <property type="entry name" value="Znf_PHD-finger"/>
</dbReference>
<dbReference type="InterPro" id="IPR011011">
    <property type="entry name" value="Znf_FYVE_PHD"/>
</dbReference>
<dbReference type="InterPro" id="IPR013083">
    <property type="entry name" value="Znf_RING/FYVE/PHD"/>
</dbReference>
<feature type="compositionally biased region" description="Polar residues" evidence="5">
    <location>
        <begin position="149"/>
        <end position="166"/>
    </location>
</feature>
<dbReference type="Pfam" id="PF20826">
    <property type="entry name" value="PHD_5"/>
    <property type="match status" value="1"/>
</dbReference>
<dbReference type="SUPFAM" id="SSF57903">
    <property type="entry name" value="FYVE/PHD zinc finger"/>
    <property type="match status" value="1"/>
</dbReference>
<dbReference type="SMART" id="SM00249">
    <property type="entry name" value="PHD"/>
    <property type="match status" value="1"/>
</dbReference>
<feature type="region of interest" description="Disordered" evidence="5">
    <location>
        <begin position="369"/>
        <end position="391"/>
    </location>
</feature>
<keyword evidence="1" id="KW-0479">Metal-binding</keyword>
<evidence type="ECO:0000259" key="6">
    <source>
        <dbReference type="PROSITE" id="PS50016"/>
    </source>
</evidence>
<feature type="compositionally biased region" description="Basic and acidic residues" evidence="5">
    <location>
        <begin position="441"/>
        <end position="452"/>
    </location>
</feature>
<dbReference type="GeneID" id="92036968"/>
<accession>A0ABR1LJS6</accession>
<feature type="compositionally biased region" description="Basic and acidic residues" evidence="5">
    <location>
        <begin position="480"/>
        <end position="507"/>
    </location>
</feature>
<sequence length="810" mass="88406">MSIGLFLPRIVSLNHHWRYLSFGSSSAGVADLFRPSSITDWRLPSPSSTPKSATFSESLCYTPRTDAFQSHFFDAWSTPRANAQQTPTRTPLLPRSGIIERPLSCNTHSQPIENPGFHVNHYSSTPNLPLPPVDPSRRLASSPGPLVSPTDTRSTAEASNLFSASGNEAMGTPQIQTPPPTRDPSSTRTRTFDVRNFPFNTPSALFPRRDSAPATSTTAFGQRPGPPLFPNLQLSLETNRYGNAVPTRAPVPPQPRFIWDQNSSAEVAPFGAPASEDPFGFTPSHGQNLFNFQQSATTSDANRIDSSSLDVSGDSWTTPALPMTTSAELQKITGGAASTPCLDDPFVATTTGVDPNMLFSFAGDSLFSSPFPPQPVSNPGQRQPYEQQNLEAEREKRLALEKVPEPFFESSNPLSTMATAKPGLQRSNTHSGLVGRSASAEGRRPLLNEPPRRNSPLKRGNQTSLTAISEHAATRPKTRLVIDQHGNARTETIRGEGSPRRSVDHRTRYSGLWEDDSDSDRGNDHQNPSQQRTLQGTPMSRRNSGKSRVGSFLSRSQTTKTLRSSSIGSFTGELSRRLGQLSTETTPIKLGSFEDLRSDGMSQGNVLGENTRKDGKFLPEGRNSEDDDAQDALKRMLEETKMKRQDSVNSRAQTLEAHNERWKASADMCRKDRSAGPLFDPFSDDFSLTPTSATASGSSTIFSPTTDFSGTSDSGTRCVCNSTEWDGQLMVQCESCSKWQHARCMGLPLQAESLPSVYICVFCTGNTPVVRGGRVRDPFRLGQGQQSPLSHKSTLRPRIGLRGRGTHDGF</sequence>
<protein>
    <recommendedName>
        <fullName evidence="6">PHD-type domain-containing protein</fullName>
    </recommendedName>
</protein>
<dbReference type="InterPro" id="IPR001965">
    <property type="entry name" value="Znf_PHD"/>
</dbReference>
<keyword evidence="2 4" id="KW-0863">Zinc-finger</keyword>
<feature type="compositionally biased region" description="Polar residues" evidence="5">
    <location>
        <begin position="525"/>
        <end position="542"/>
    </location>
</feature>
<feature type="compositionally biased region" description="Polar residues" evidence="5">
    <location>
        <begin position="377"/>
        <end position="389"/>
    </location>
</feature>